<gene>
    <name evidence="2" type="ORF">G0H73_18760</name>
</gene>
<name>A0A704TSC6_SALET</name>
<reference evidence="2" key="1">
    <citation type="journal article" date="2018" name="Genome Biol.">
        <title>SKESA: strategic k-mer extension for scrupulous assemblies.</title>
        <authorList>
            <person name="Souvorov A."/>
            <person name="Agarwala R."/>
            <person name="Lipman D.J."/>
        </authorList>
    </citation>
    <scope>NUCLEOTIDE SEQUENCE</scope>
    <source>
        <strain evidence="2">14ARS_STU0125</strain>
    </source>
</reference>
<comment type="caution">
    <text evidence="2">The sequence shown here is derived from an EMBL/GenBank/DDBJ whole genome shotgun (WGS) entry which is preliminary data.</text>
</comment>
<dbReference type="EMBL" id="DAAMVH010000012">
    <property type="protein sequence ID" value="HAC8334798.1"/>
    <property type="molecule type" value="Genomic_DNA"/>
</dbReference>
<proteinExistence type="predicted"/>
<feature type="chain" id="PRO_5028368927" evidence="1">
    <location>
        <begin position="18"/>
        <end position="77"/>
    </location>
</feature>
<feature type="non-terminal residue" evidence="2">
    <location>
        <position position="77"/>
    </location>
</feature>
<reference evidence="2" key="2">
    <citation type="submission" date="2018-12" db="EMBL/GenBank/DDBJ databases">
        <authorList>
            <consortium name="NCBI Pathogen Detection Project"/>
        </authorList>
    </citation>
    <scope>NUCLEOTIDE SEQUENCE</scope>
    <source>
        <strain evidence="2">14ARS_STU0125</strain>
    </source>
</reference>
<evidence type="ECO:0000313" key="2">
    <source>
        <dbReference type="EMBL" id="HAC8334798.1"/>
    </source>
</evidence>
<dbReference type="AlphaFoldDB" id="A0A704TSC6"/>
<protein>
    <submittedName>
        <fullName evidence="2">Uncharacterized protein</fullName>
    </submittedName>
</protein>
<evidence type="ECO:0000256" key="1">
    <source>
        <dbReference type="SAM" id="SignalP"/>
    </source>
</evidence>
<keyword evidence="1" id="KW-0732">Signal</keyword>
<sequence>MRYFLLVLMMICCNLYASDMFPLKPDENPRGAIALTLREEVGLLNARFDIKRIEINETRELAYFCGLLKDTDGQYIK</sequence>
<accession>A0A704TSC6</accession>
<organism evidence="2">
    <name type="scientific">Salmonella enterica I</name>
    <dbReference type="NCBI Taxonomy" id="59201"/>
    <lineage>
        <taxon>Bacteria</taxon>
        <taxon>Pseudomonadati</taxon>
        <taxon>Pseudomonadota</taxon>
        <taxon>Gammaproteobacteria</taxon>
        <taxon>Enterobacterales</taxon>
        <taxon>Enterobacteriaceae</taxon>
        <taxon>Salmonella</taxon>
    </lineage>
</organism>
<feature type="signal peptide" evidence="1">
    <location>
        <begin position="1"/>
        <end position="17"/>
    </location>
</feature>